<keyword evidence="1" id="KW-0472">Membrane</keyword>
<keyword evidence="3" id="KW-1185">Reference proteome</keyword>
<dbReference type="Proteomes" id="UP001634007">
    <property type="component" value="Unassembled WGS sequence"/>
</dbReference>
<dbReference type="EMBL" id="JBJKBG010000011">
    <property type="protein sequence ID" value="KAL3715729.1"/>
    <property type="molecule type" value="Genomic_DNA"/>
</dbReference>
<feature type="transmembrane region" description="Helical" evidence="1">
    <location>
        <begin position="414"/>
        <end position="439"/>
    </location>
</feature>
<gene>
    <name evidence="2" type="ORF">ACJRO7_007468</name>
</gene>
<reference evidence="2 3" key="1">
    <citation type="submission" date="2024-11" db="EMBL/GenBank/DDBJ databases">
        <title>Chromosome-level genome assembly of Eucalyptus globulus Labill. provides insights into its genome evolution.</title>
        <authorList>
            <person name="Li X."/>
        </authorList>
    </citation>
    <scope>NUCLEOTIDE SEQUENCE [LARGE SCALE GENOMIC DNA]</scope>
    <source>
        <strain evidence="2">CL2024</strain>
        <tissue evidence="2">Fresh tender leaves</tissue>
    </source>
</reference>
<dbReference type="PANTHER" id="PTHR31170:SF21">
    <property type="match status" value="1"/>
</dbReference>
<proteinExistence type="predicted"/>
<evidence type="ECO:0000313" key="3">
    <source>
        <dbReference type="Proteomes" id="UP001634007"/>
    </source>
</evidence>
<organism evidence="2 3">
    <name type="scientific">Eucalyptus globulus</name>
    <name type="common">Tasmanian blue gum</name>
    <dbReference type="NCBI Taxonomy" id="34317"/>
    <lineage>
        <taxon>Eukaryota</taxon>
        <taxon>Viridiplantae</taxon>
        <taxon>Streptophyta</taxon>
        <taxon>Embryophyta</taxon>
        <taxon>Tracheophyta</taxon>
        <taxon>Spermatophyta</taxon>
        <taxon>Magnoliopsida</taxon>
        <taxon>eudicotyledons</taxon>
        <taxon>Gunneridae</taxon>
        <taxon>Pentapetalae</taxon>
        <taxon>rosids</taxon>
        <taxon>malvids</taxon>
        <taxon>Myrtales</taxon>
        <taxon>Myrtaceae</taxon>
        <taxon>Myrtoideae</taxon>
        <taxon>Eucalypteae</taxon>
        <taxon>Eucalyptus</taxon>
    </lineage>
</organism>
<accession>A0ABD3IP41</accession>
<dbReference type="InterPro" id="IPR004158">
    <property type="entry name" value="DUF247_pln"/>
</dbReference>
<keyword evidence="1" id="KW-1133">Transmembrane helix</keyword>
<evidence type="ECO:0000313" key="2">
    <source>
        <dbReference type="EMBL" id="KAL3715729.1"/>
    </source>
</evidence>
<sequence length="453" mass="52292">MPRKSDSRCSQSARIGSSSYHVVNVEMTNGSSTGSADGIGFSIFRVPQSLSETNQMAYQPNTVPIGPYHHGKPQFQKIQEHKRRFSVDLLNRTSQRRGKLKHFVETLKPMEEKIRKCYSEPLAFNNDELIEMMVLDGCFIIELFCKYSCKKVGYTDPGHDPLLSEPWVLPFLMRDLAKLENQIPWFVLESLFDLTLGSQNESHPSLSDLALSFFNRMVQRPDDVLKKYSNWEGEHLLNFLRLTYNPDIPETRQRPNKFLRLIQPANKLRQAGIKFKPANCESFMDIKFSNGVLEIPVLKFDDFMSCLFLNFVAFEQCHRGSSKHVTAYATLMACLLNTPADAELLCDRKIIEKYFGTDERIAHFFSNIGKDVVFDIHKNYLCKVFQDLNTYNEKDWRVQWASFKNTYFNTRWSLISAVAAFILLALATIQSFFAVYAYYRPPHSNPYPGPNPQ</sequence>
<name>A0ABD3IP41_EUCGL</name>
<keyword evidence="1" id="KW-0812">Transmembrane</keyword>
<dbReference type="PANTHER" id="PTHR31170">
    <property type="entry name" value="BNAC04G53230D PROTEIN"/>
    <property type="match status" value="1"/>
</dbReference>
<evidence type="ECO:0000256" key="1">
    <source>
        <dbReference type="SAM" id="Phobius"/>
    </source>
</evidence>
<comment type="caution">
    <text evidence="2">The sequence shown here is derived from an EMBL/GenBank/DDBJ whole genome shotgun (WGS) entry which is preliminary data.</text>
</comment>
<dbReference type="AlphaFoldDB" id="A0ABD3IP41"/>
<dbReference type="Pfam" id="PF03140">
    <property type="entry name" value="DUF247"/>
    <property type="match status" value="1"/>
</dbReference>
<protein>
    <submittedName>
        <fullName evidence="2">Uncharacterized protein</fullName>
    </submittedName>
</protein>